<keyword evidence="4 13" id="KW-0479">Metal-binding</keyword>
<dbReference type="InterPro" id="IPR009014">
    <property type="entry name" value="Transketo_C/PFOR_II"/>
</dbReference>
<name>A0A0S2SLD1_9GAMM</name>
<feature type="binding site" evidence="13">
    <location>
        <position position="767"/>
    </location>
    <ligand>
        <name>[4Fe-4S] cluster</name>
        <dbReference type="ChEBI" id="CHEBI:49883"/>
        <label>1</label>
    </ligand>
</feature>
<dbReference type="Pfam" id="PF12838">
    <property type="entry name" value="Fer4_7"/>
    <property type="match status" value="1"/>
</dbReference>
<dbReference type="SUPFAM" id="SSF52518">
    <property type="entry name" value="Thiamin diphosphate-binding fold (THDP-binding)"/>
    <property type="match status" value="2"/>
</dbReference>
<reference evidence="16" key="1">
    <citation type="submission" date="2015-10" db="EMBL/GenBank/DDBJ databases">
        <title>Complete Genome Sequence of Aeromonas schubertii strain WL1483.</title>
        <authorList>
            <person name="Liu L."/>
        </authorList>
    </citation>
    <scope>NUCLEOTIDE SEQUENCE [LARGE SCALE GENOMIC DNA]</scope>
    <source>
        <strain evidence="16">WL1483</strain>
    </source>
</reference>
<dbReference type="InterPro" id="IPR002880">
    <property type="entry name" value="Pyrv_Fd/Flavodoxin_OxRdtase_N"/>
</dbReference>
<dbReference type="Pfam" id="PF02775">
    <property type="entry name" value="TPP_enzyme_C"/>
    <property type="match status" value="1"/>
</dbReference>
<dbReference type="SMART" id="SM00890">
    <property type="entry name" value="EKR"/>
    <property type="match status" value="1"/>
</dbReference>
<dbReference type="Gene3D" id="4.10.780.10">
    <property type="entry name" value="Pyruvate-flavodoxin oxidoreductase, EKR domain"/>
    <property type="match status" value="1"/>
</dbReference>
<keyword evidence="6 10" id="KW-0560">Oxidoreductase</keyword>
<feature type="domain" description="4Fe-4S ferredoxin-type" evidence="14">
    <location>
        <begin position="692"/>
        <end position="721"/>
    </location>
</feature>
<evidence type="ECO:0000256" key="1">
    <source>
        <dbReference type="ARBA" id="ARBA00009032"/>
    </source>
</evidence>
<feature type="binding site" evidence="13">
    <location>
        <position position="701"/>
    </location>
    <ligand>
        <name>[4Fe-4S] cluster</name>
        <dbReference type="ChEBI" id="CHEBI:49883"/>
        <label>1</label>
    </ligand>
</feature>
<dbReference type="FunFam" id="3.40.50.920:FF:000007">
    <property type="entry name" value="Pyruvate:ferredoxin (Flavodoxin) oxidoreductase"/>
    <property type="match status" value="1"/>
</dbReference>
<dbReference type="FunFam" id="3.40.50.970:FF:000041">
    <property type="entry name" value="Pyruvate:ferredoxin (Flavodoxin) oxidoreductase"/>
    <property type="match status" value="1"/>
</dbReference>
<dbReference type="GO" id="GO:0030976">
    <property type="term" value="F:thiamine pyrophosphate binding"/>
    <property type="evidence" value="ECO:0007669"/>
    <property type="project" value="InterPro"/>
</dbReference>
<evidence type="ECO:0000256" key="7">
    <source>
        <dbReference type="ARBA" id="ARBA00023004"/>
    </source>
</evidence>
<gene>
    <name evidence="15" type="primary">nifJ</name>
    <name evidence="15" type="ORF">WL1483_3102</name>
</gene>
<dbReference type="GO" id="GO:0006979">
    <property type="term" value="P:response to oxidative stress"/>
    <property type="evidence" value="ECO:0007669"/>
    <property type="project" value="TreeGrafter"/>
</dbReference>
<dbReference type="InterPro" id="IPR019752">
    <property type="entry name" value="Pyrv/ketoisovalerate_OxRed_cat"/>
</dbReference>
<dbReference type="GO" id="GO:0016903">
    <property type="term" value="F:oxidoreductase activity, acting on the aldehyde or oxo group of donors"/>
    <property type="evidence" value="ECO:0007669"/>
    <property type="project" value="InterPro"/>
</dbReference>
<dbReference type="FunFam" id="3.40.50.970:FF:000012">
    <property type="entry name" value="Pyruvate:ferredoxin (Flavodoxin) oxidoreductase"/>
    <property type="match status" value="1"/>
</dbReference>
<dbReference type="GO" id="GO:0051539">
    <property type="term" value="F:4 iron, 4 sulfur cluster binding"/>
    <property type="evidence" value="ECO:0007669"/>
    <property type="project" value="UniProtKB-KW"/>
</dbReference>
<dbReference type="InterPro" id="IPR029061">
    <property type="entry name" value="THDP-binding"/>
</dbReference>
<feature type="binding site" evidence="11">
    <location>
        <position position="64"/>
    </location>
    <ligand>
        <name>thiamine diphosphate</name>
        <dbReference type="ChEBI" id="CHEBI:58937"/>
    </ligand>
</feature>
<keyword evidence="7 13" id="KW-0408">Iron</keyword>
<dbReference type="Gene3D" id="3.40.50.970">
    <property type="match status" value="2"/>
</dbReference>
<dbReference type="FunFam" id="3.40.920.10:FF:000001">
    <property type="entry name" value="Pyruvate:ferredoxin (Flavodoxin) oxidoreductase"/>
    <property type="match status" value="1"/>
</dbReference>
<dbReference type="GO" id="GO:0044281">
    <property type="term" value="P:small molecule metabolic process"/>
    <property type="evidence" value="ECO:0007669"/>
    <property type="project" value="UniProtKB-ARBA"/>
</dbReference>
<dbReference type="Pfam" id="PF01558">
    <property type="entry name" value="POR"/>
    <property type="match status" value="1"/>
</dbReference>
<dbReference type="AlphaFoldDB" id="A0A0S2SLD1"/>
<feature type="binding site" evidence="11">
    <location>
        <begin position="979"/>
        <end position="982"/>
    </location>
    <ligand>
        <name>thiamine diphosphate</name>
        <dbReference type="ChEBI" id="CHEBI:58937"/>
    </ligand>
</feature>
<accession>A0A0S2SLD1</accession>
<feature type="binding site" evidence="13">
    <location>
        <position position="763"/>
    </location>
    <ligand>
        <name>[4Fe-4S] cluster</name>
        <dbReference type="ChEBI" id="CHEBI:49883"/>
        <label>2</label>
    </ligand>
</feature>
<dbReference type="Gene3D" id="3.30.70.20">
    <property type="match status" value="1"/>
</dbReference>
<organism evidence="15 16">
    <name type="scientific">Aeromonas schubertii</name>
    <dbReference type="NCBI Taxonomy" id="652"/>
    <lineage>
        <taxon>Bacteria</taxon>
        <taxon>Pseudomonadati</taxon>
        <taxon>Pseudomonadota</taxon>
        <taxon>Gammaproteobacteria</taxon>
        <taxon>Aeromonadales</taxon>
        <taxon>Aeromonadaceae</taxon>
        <taxon>Aeromonas</taxon>
    </lineage>
</organism>
<dbReference type="Pfam" id="PF17147">
    <property type="entry name" value="PFOR_II"/>
    <property type="match status" value="1"/>
</dbReference>
<dbReference type="InterPro" id="IPR033412">
    <property type="entry name" value="PFOR_II"/>
</dbReference>
<evidence type="ECO:0000256" key="8">
    <source>
        <dbReference type="ARBA" id="ARBA00023014"/>
    </source>
</evidence>
<dbReference type="NCBIfam" id="TIGR02176">
    <property type="entry name" value="pyruv_ox_red"/>
    <property type="match status" value="1"/>
</dbReference>
<dbReference type="EC" id="1.2.7.-" evidence="10"/>
<dbReference type="Pfam" id="PF10371">
    <property type="entry name" value="EKR"/>
    <property type="match status" value="1"/>
</dbReference>
<dbReference type="InterPro" id="IPR002869">
    <property type="entry name" value="Pyrv_flavodox_OxRed_cen"/>
</dbReference>
<dbReference type="SUPFAM" id="SSF52922">
    <property type="entry name" value="TK C-terminal domain-like"/>
    <property type="match status" value="1"/>
</dbReference>
<dbReference type="CDD" id="cd03377">
    <property type="entry name" value="TPP_PFOR_PNO"/>
    <property type="match status" value="1"/>
</dbReference>
<dbReference type="Pfam" id="PF01855">
    <property type="entry name" value="POR_N"/>
    <property type="match status" value="1"/>
</dbReference>
<dbReference type="PIRSF" id="PIRSF000159">
    <property type="entry name" value="NifJ"/>
    <property type="match status" value="1"/>
</dbReference>
<sequence length="1193" mass="129457">MSDQMIMVDGNEAAARIAYQLSEICAIYPITPSSTMAELADAWADEGQTNLWGNVPTVVEMQSEGGAAGSVHGALQGGALATTFTASQGLMLMLPNMYKIAGELTPAVFHVAARALAAQGLSIFGDHQDVMAARTTGFAMLASASVQEAQDLALVAHVATLQCRVPFIHFFDGFRTSHEVNKIAAIGKATIRAMIDDDWIRSHRARSLNPDRPVMRGTAQNPDTYFQGRESVNPFYEAVPARVQQAMDELARHTGRPYRLVEYRGAPDASEVVILMGSGVAAARVASDWLNARGGKTGVLQVRLYRPFPSAALIAALPGTVRRIAVLDRTKEAGAGGEPLLLDVQSALIDALQRGLIGALPWLSGGRYGLSSKEFTPAMGVAIFNELREPAPRPRFTVGILDDVTGLSLTVPTLPNLEPANRVQALFYGLGADGTVGANKNSIKIIGEGGELHAQGYFVYDSKKSGSRTVSHLRFGPDPIDAPWLVEAASFIACHQWSFVESVDLLEHAAPGATLLLNAPWPKEQLWQQLPARLRARIRNKGIALWAIDADRVSEQTGMGKRINTIMQTCFFALAGVLPREEAIALIKKSIAKSYARKGEAVVERNFAAVDGTLAELYPIPWPEQGEESESPYPLPIALPHGVTSEVHTFLERVTGPMLAGQGDRIPVSLLPCDGTYPTATSRVEKRAIAREIPIWRSDLCIQCGNCSFVCPHAALRAKFYHARWLADAPDAVRSAPVTARGFPDSRYTLQVYPEDCTGCGLCVQACPVRTEGGERAIVMEEMRAHLEAEKEGLAWFESLPWPARDKVDFSTVRGGQFLEPLFEFSGACAGCGETPYLRLLTQLFGDRMLVANATGCSSIYGGNLPTTPWSQNVEGKGPAWSNSLFEDNAEFGFGLRLSADQHRSQAEVALQAMAPALGEAAVAAILGAPQRLESEIRDQRQRIARVRERLGPHPDEAGLTLLSLLDQLVRRSVWIVGGDGWAYDIGSAGLDHVLASGRDVNVLVMDTEVYSNTGGQMSKSTPLGAVAKFAAGGKTLAKKDVALQAIAYGNVYVARIAFGAHPLQALQALREAEAYPGPSLIIAYSHCIAHGIDMEQGLTQQKRAVDSGHWPLMRYNPVLREAGHNPFSLDSLRPGIPLQTYREQETRYRVLAQSHPEEAERMMAIAQQVALQKWSIYEEMATREAERFHPVL</sequence>
<dbReference type="GO" id="GO:0005506">
    <property type="term" value="F:iron ion binding"/>
    <property type="evidence" value="ECO:0007669"/>
    <property type="project" value="InterPro"/>
</dbReference>
<dbReference type="PROSITE" id="PS00198">
    <property type="entry name" value="4FE4S_FER_1"/>
    <property type="match status" value="1"/>
</dbReference>
<dbReference type="InterPro" id="IPR017896">
    <property type="entry name" value="4Fe4S_Fe-S-bd"/>
</dbReference>
<evidence type="ECO:0000256" key="3">
    <source>
        <dbReference type="ARBA" id="ARBA00022485"/>
    </source>
</evidence>
<evidence type="ECO:0000256" key="9">
    <source>
        <dbReference type="ARBA" id="ARBA00048963"/>
    </source>
</evidence>
<dbReference type="PATRIC" id="fig|652.5.peg.1207"/>
<evidence type="ECO:0000313" key="16">
    <source>
        <dbReference type="Proteomes" id="UP000058114"/>
    </source>
</evidence>
<feature type="binding site" evidence="13">
    <location>
        <position position="757"/>
    </location>
    <ligand>
        <name>[4Fe-4S] cluster</name>
        <dbReference type="ChEBI" id="CHEBI:49883"/>
        <label>2</label>
    </ligand>
</feature>
<feature type="site" description="Important for catalytic activity" evidence="12">
    <location>
        <position position="114"/>
    </location>
</feature>
<evidence type="ECO:0000259" key="14">
    <source>
        <dbReference type="PROSITE" id="PS51379"/>
    </source>
</evidence>
<comment type="catalytic activity">
    <reaction evidence="9 10">
        <text>oxidized [flavodoxin] + pyruvate + CoA + 2 H(+) = reduced [flavodoxin] + acetyl-CoA + CO2</text>
        <dbReference type="Rhea" id="RHEA:44140"/>
        <dbReference type="Rhea" id="RHEA-COMP:10622"/>
        <dbReference type="Rhea" id="RHEA-COMP:10623"/>
        <dbReference type="ChEBI" id="CHEBI:15361"/>
        <dbReference type="ChEBI" id="CHEBI:15378"/>
        <dbReference type="ChEBI" id="CHEBI:16526"/>
        <dbReference type="ChEBI" id="CHEBI:57287"/>
        <dbReference type="ChEBI" id="CHEBI:57288"/>
        <dbReference type="ChEBI" id="CHEBI:57618"/>
        <dbReference type="ChEBI" id="CHEBI:58210"/>
    </reaction>
</comment>
<feature type="binding site" evidence="13">
    <location>
        <position position="707"/>
    </location>
    <ligand>
        <name>[4Fe-4S] cluster</name>
        <dbReference type="ChEBI" id="CHEBI:49883"/>
        <label>1</label>
    </ligand>
</feature>
<feature type="binding site" evidence="13">
    <location>
        <position position="829"/>
    </location>
    <ligand>
        <name>[4Fe-4S] cluster</name>
        <dbReference type="ChEBI" id="CHEBI:49883"/>
        <label>3</label>
    </ligand>
</feature>
<evidence type="ECO:0000256" key="2">
    <source>
        <dbReference type="ARBA" id="ARBA00022448"/>
    </source>
</evidence>
<dbReference type="Gene3D" id="3.40.920.10">
    <property type="entry name" value="Pyruvate-ferredoxin oxidoreductase, PFOR, domain III"/>
    <property type="match status" value="1"/>
</dbReference>
<dbReference type="SUPFAM" id="SSF54862">
    <property type="entry name" value="4Fe-4S ferredoxins"/>
    <property type="match status" value="1"/>
</dbReference>
<protein>
    <recommendedName>
        <fullName evidence="10">Pyruvate-flavodoxin oxidoreductase</fullName>
        <ecNumber evidence="10">1.2.7.-</ecNumber>
    </recommendedName>
</protein>
<feature type="binding site" evidence="11">
    <location>
        <position position="857"/>
    </location>
    <ligand>
        <name>thiamine diphosphate</name>
        <dbReference type="ChEBI" id="CHEBI:58937"/>
    </ligand>
</feature>
<feature type="binding site" evidence="13">
    <location>
        <position position="711"/>
    </location>
    <ligand>
        <name>[4Fe-4S] cluster</name>
        <dbReference type="ChEBI" id="CHEBI:49883"/>
        <label>2</label>
    </ligand>
</feature>
<evidence type="ECO:0000256" key="5">
    <source>
        <dbReference type="ARBA" id="ARBA00022982"/>
    </source>
</evidence>
<feature type="binding site" evidence="11">
    <location>
        <position position="31"/>
    </location>
    <ligand>
        <name>pyruvate</name>
        <dbReference type="ChEBI" id="CHEBI:15361"/>
    </ligand>
</feature>
<proteinExistence type="inferred from homology"/>
<evidence type="ECO:0000256" key="12">
    <source>
        <dbReference type="PIRSR" id="PIRSR000159-2"/>
    </source>
</evidence>
<evidence type="ECO:0000256" key="6">
    <source>
        <dbReference type="ARBA" id="ARBA00023002"/>
    </source>
</evidence>
<feature type="binding site" evidence="11">
    <location>
        <begin position="1008"/>
        <end position="1013"/>
    </location>
    <ligand>
        <name>thiamine diphosphate</name>
        <dbReference type="ChEBI" id="CHEBI:58937"/>
    </ligand>
</feature>
<dbReference type="InterPro" id="IPR017900">
    <property type="entry name" value="4Fe4S_Fe_S_CS"/>
</dbReference>
<dbReference type="GO" id="GO:0022900">
    <property type="term" value="P:electron transport chain"/>
    <property type="evidence" value="ECO:0007669"/>
    <property type="project" value="InterPro"/>
</dbReference>
<evidence type="ECO:0000313" key="15">
    <source>
        <dbReference type="EMBL" id="ALP42521.1"/>
    </source>
</evidence>
<dbReference type="InterPro" id="IPR050722">
    <property type="entry name" value="Pyruvate:ferred/Flavod_OxRd"/>
</dbReference>
<keyword evidence="3 13" id="KW-0004">4Fe-4S</keyword>
<feature type="site" description="Important for catalytic activity" evidence="12">
    <location>
        <position position="31"/>
    </location>
</feature>
<dbReference type="InterPro" id="IPR019456">
    <property type="entry name" value="Pyrv-flavodox_OxRtase_EKR"/>
</dbReference>
<keyword evidence="5 10" id="KW-0249">Electron transport</keyword>
<feature type="binding site" evidence="13">
    <location>
        <position position="832"/>
    </location>
    <ligand>
        <name>[4Fe-4S] cluster</name>
        <dbReference type="ChEBI" id="CHEBI:49883"/>
        <label>3</label>
    </ligand>
</feature>
<feature type="binding site" evidence="11">
    <location>
        <position position="834"/>
    </location>
    <ligand>
        <name>thiamine diphosphate</name>
        <dbReference type="ChEBI" id="CHEBI:58937"/>
    </ligand>
</feature>
<dbReference type="InterPro" id="IPR037112">
    <property type="entry name" value="Pyrv-flavodox_OxR_EKR_sf"/>
</dbReference>
<comment type="function">
    <text evidence="10">Oxidoreductase required for the transfer of electrons from pyruvate to flavodoxin.</text>
</comment>
<dbReference type="KEGG" id="asr:WL1483_3102"/>
<evidence type="ECO:0000256" key="11">
    <source>
        <dbReference type="PIRSR" id="PIRSR000159-1"/>
    </source>
</evidence>
<comment type="cofactor">
    <cofactor evidence="13">
        <name>[4Fe-4S] cluster</name>
        <dbReference type="ChEBI" id="CHEBI:49883"/>
    </cofactor>
    <text evidence="13">Binds 3 [4Fe-4S] clusters per subunit.</text>
</comment>
<dbReference type="PROSITE" id="PS51379">
    <property type="entry name" value="4FE4S_FER_2"/>
    <property type="match status" value="2"/>
</dbReference>
<dbReference type="PANTHER" id="PTHR32154">
    <property type="entry name" value="PYRUVATE-FLAVODOXIN OXIDOREDUCTASE-RELATED"/>
    <property type="match status" value="1"/>
</dbReference>
<feature type="binding site" evidence="11">
    <location>
        <position position="114"/>
    </location>
    <ligand>
        <name>pyruvate</name>
        <dbReference type="ChEBI" id="CHEBI:15361"/>
    </ligand>
</feature>
<dbReference type="SUPFAM" id="SSF53323">
    <property type="entry name" value="Pyruvate-ferredoxin oxidoreductase, PFOR, domain III"/>
    <property type="match status" value="1"/>
</dbReference>
<feature type="binding site" evidence="13">
    <location>
        <position position="857"/>
    </location>
    <ligand>
        <name>[4Fe-4S] cluster</name>
        <dbReference type="ChEBI" id="CHEBI:49883"/>
        <label>3</label>
    </ligand>
</feature>
<evidence type="ECO:0000256" key="13">
    <source>
        <dbReference type="PIRSR" id="PIRSR000159-50"/>
    </source>
</evidence>
<dbReference type="InterPro" id="IPR011895">
    <property type="entry name" value="Pyrv_flavodox_OxRed"/>
</dbReference>
<dbReference type="RefSeq" id="WP_060584753.1">
    <property type="nucleotide sequence ID" value="NZ_CP013067.1"/>
</dbReference>
<comment type="similarity">
    <text evidence="1 10">Belongs to the pyruvate:ferredoxin/flavodoxin oxidoreductase family.</text>
</comment>
<evidence type="ECO:0000256" key="10">
    <source>
        <dbReference type="PIRNR" id="PIRNR000159"/>
    </source>
</evidence>
<feature type="binding site" evidence="13">
    <location>
        <position position="1088"/>
    </location>
    <ligand>
        <name>[4Fe-4S] cluster</name>
        <dbReference type="ChEBI" id="CHEBI:49883"/>
        <label>3</label>
    </ligand>
</feature>
<dbReference type="Gene3D" id="3.40.50.920">
    <property type="match status" value="1"/>
</dbReference>
<evidence type="ECO:0000256" key="4">
    <source>
        <dbReference type="ARBA" id="ARBA00022723"/>
    </source>
</evidence>
<keyword evidence="8 13" id="KW-0411">Iron-sulfur</keyword>
<feature type="site" description="Important for catalytic activity" evidence="12">
    <location>
        <position position="1013"/>
    </location>
</feature>
<dbReference type="CDD" id="cd07034">
    <property type="entry name" value="TPP_PYR_PFOR_IOR-alpha_like"/>
    <property type="match status" value="1"/>
</dbReference>
<dbReference type="EMBL" id="CP013067">
    <property type="protein sequence ID" value="ALP42521.1"/>
    <property type="molecule type" value="Genomic_DNA"/>
</dbReference>
<feature type="domain" description="4Fe-4S ferredoxin-type" evidence="14">
    <location>
        <begin position="748"/>
        <end position="777"/>
    </location>
</feature>
<dbReference type="Proteomes" id="UP000058114">
    <property type="component" value="Chromosome"/>
</dbReference>
<dbReference type="InterPro" id="IPR011766">
    <property type="entry name" value="TPP_enzyme_TPP-bd"/>
</dbReference>
<keyword evidence="2 10" id="KW-0813">Transport</keyword>
<reference evidence="15 16" key="2">
    <citation type="journal article" date="2016" name="Genome Announc.">
        <title>Complete Genome Sequence of the Highly Virulent Aeromonas schubertii Strain WL1483, Isolated from Diseased Snakehead Fish (Channa argus) in China.</title>
        <authorList>
            <person name="Liu L."/>
            <person name="Li N."/>
            <person name="Zhang D."/>
            <person name="Fu X."/>
            <person name="Shi C."/>
            <person name="Lin Q."/>
            <person name="Hao G."/>
        </authorList>
    </citation>
    <scope>NUCLEOTIDE SEQUENCE [LARGE SCALE GENOMIC DNA]</scope>
    <source>
        <strain evidence="15 16">WL1483</strain>
    </source>
</reference>
<feature type="site" description="Important for catalytic activity" evidence="12">
    <location>
        <position position="64"/>
    </location>
</feature>
<feature type="binding site" evidence="13">
    <location>
        <position position="760"/>
    </location>
    <ligand>
        <name>[4Fe-4S] cluster</name>
        <dbReference type="ChEBI" id="CHEBI:49883"/>
        <label>2</label>
    </ligand>
</feature>
<feature type="binding site" evidence="13">
    <location>
        <position position="704"/>
    </location>
    <ligand>
        <name>[4Fe-4S] cluster</name>
        <dbReference type="ChEBI" id="CHEBI:49883"/>
        <label>1</label>
    </ligand>
</feature>
<dbReference type="PANTHER" id="PTHR32154:SF0">
    <property type="entry name" value="PYRUVATE-FLAVODOXIN OXIDOREDUCTASE-RELATED"/>
    <property type="match status" value="1"/>
</dbReference>